<evidence type="ECO:0000256" key="4">
    <source>
        <dbReference type="ARBA" id="ARBA00038652"/>
    </source>
</evidence>
<keyword evidence="3" id="KW-0238">DNA-binding</keyword>
<dbReference type="GO" id="GO:0016787">
    <property type="term" value="F:hydrolase activity"/>
    <property type="evidence" value="ECO:0007669"/>
    <property type="project" value="UniProtKB-KW"/>
</dbReference>
<keyword evidence="5" id="KW-0175">Coiled coil</keyword>
<dbReference type="GO" id="GO:0003677">
    <property type="term" value="F:DNA binding"/>
    <property type="evidence" value="ECO:0007669"/>
    <property type="project" value="UniProtKB-KW"/>
</dbReference>
<keyword evidence="7" id="KW-0540">Nuclease</keyword>
<dbReference type="REBASE" id="964040">
    <property type="entry name" value="S.Agr2ORF8415P"/>
</dbReference>
<dbReference type="AlphaFoldDB" id="A0A9E7AFD8"/>
<evidence type="ECO:0000313" key="8">
    <source>
        <dbReference type="Proteomes" id="UP000830236"/>
    </source>
</evidence>
<keyword evidence="2" id="KW-0680">Restriction system</keyword>
<evidence type="ECO:0000256" key="5">
    <source>
        <dbReference type="SAM" id="Coils"/>
    </source>
</evidence>
<feature type="coiled-coil region" evidence="5">
    <location>
        <begin position="173"/>
        <end position="207"/>
    </location>
</feature>
<gene>
    <name evidence="7" type="ORF">M3I41_08410</name>
</gene>
<dbReference type="Pfam" id="PF01420">
    <property type="entry name" value="Methylase_S"/>
    <property type="match status" value="2"/>
</dbReference>
<evidence type="ECO:0000256" key="3">
    <source>
        <dbReference type="ARBA" id="ARBA00023125"/>
    </source>
</evidence>
<accession>A0A9E7AFD8</accession>
<keyword evidence="7" id="KW-0255">Endonuclease</keyword>
<evidence type="ECO:0000256" key="1">
    <source>
        <dbReference type="ARBA" id="ARBA00010923"/>
    </source>
</evidence>
<proteinExistence type="inferred from homology"/>
<organism evidence="7 8">
    <name type="scientific">Actinomyces graevenitzii</name>
    <dbReference type="NCBI Taxonomy" id="55565"/>
    <lineage>
        <taxon>Bacteria</taxon>
        <taxon>Bacillati</taxon>
        <taxon>Actinomycetota</taxon>
        <taxon>Actinomycetes</taxon>
        <taxon>Actinomycetales</taxon>
        <taxon>Actinomycetaceae</taxon>
        <taxon>Actinomyces</taxon>
    </lineage>
</organism>
<dbReference type="CDD" id="cd17293">
    <property type="entry name" value="RMtype1_S_Ppo21ORF8840P_TRD1-CR1_like"/>
    <property type="match status" value="1"/>
</dbReference>
<dbReference type="KEGG" id="agh:M3I41_08410"/>
<dbReference type="InterPro" id="IPR044946">
    <property type="entry name" value="Restrct_endonuc_typeI_TRD_sf"/>
</dbReference>
<dbReference type="Gene3D" id="3.90.220.20">
    <property type="entry name" value="DNA methylase specificity domains"/>
    <property type="match status" value="2"/>
</dbReference>
<comment type="similarity">
    <text evidence="1">Belongs to the type-I restriction system S methylase family.</text>
</comment>
<dbReference type="PANTHER" id="PTHR43140">
    <property type="entry name" value="TYPE-1 RESTRICTION ENZYME ECOKI SPECIFICITY PROTEIN"/>
    <property type="match status" value="1"/>
</dbReference>
<comment type="subunit">
    <text evidence="4">The methyltransferase is composed of M and S polypeptides.</text>
</comment>
<keyword evidence="7" id="KW-0378">Hydrolase</keyword>
<evidence type="ECO:0000256" key="2">
    <source>
        <dbReference type="ARBA" id="ARBA00022747"/>
    </source>
</evidence>
<dbReference type="EMBL" id="CP097095">
    <property type="protein sequence ID" value="UQF79583.1"/>
    <property type="molecule type" value="Genomic_DNA"/>
</dbReference>
<dbReference type="Proteomes" id="UP000830236">
    <property type="component" value="Chromosome"/>
</dbReference>
<feature type="domain" description="Type I restriction modification DNA specificity" evidence="6">
    <location>
        <begin position="32"/>
        <end position="199"/>
    </location>
</feature>
<dbReference type="GO" id="GO:0004519">
    <property type="term" value="F:endonuclease activity"/>
    <property type="evidence" value="ECO:0007669"/>
    <property type="project" value="UniProtKB-KW"/>
</dbReference>
<dbReference type="InterPro" id="IPR000055">
    <property type="entry name" value="Restrct_endonuc_typeI_TRD"/>
</dbReference>
<feature type="domain" description="Type I restriction modification DNA specificity" evidence="6">
    <location>
        <begin position="232"/>
        <end position="407"/>
    </location>
</feature>
<dbReference type="EC" id="3.1.21.-" evidence="7"/>
<dbReference type="GO" id="GO:0009307">
    <property type="term" value="P:DNA restriction-modification system"/>
    <property type="evidence" value="ECO:0007669"/>
    <property type="project" value="UniProtKB-KW"/>
</dbReference>
<sequence>MAKMLAMITNFDDIPDAALAPEAERPYDIPAHWKWVRLGNLITLLSGRDAALTRCNDQGRGIPYVMGASNFDEDGLRIERWIEEPEVVSPRGAVLVTVKGTVGKLHIQEDDKLNLSRQVMAMVPGPCLASTYLYHFISTHISRLESAAVGLIPGISRSDILGIAIPLPPLGEQERIVRRVEQANAKIDDAIERLRQHLEQAPNLRAKFIQAGVTGRLTPSRRGEQNLSVGSWRRTTVGELGTVVTGNTPPTKAKENYGDFLPFVKPADLNQGRRINLADSSLSETGAKLARVVPPGSVAMCCIGASITKAGLIDVEAATNQQINVLVPSTDHDSVFLFYLFESPQFKHEVIASSSSTTLPIINKGRFSKLEVEVPELLEQQEIARILDKTLGEFDQTVELIESTIAKLLLLRSHYVLSALAGN</sequence>
<protein>
    <submittedName>
        <fullName evidence="7">Restriction endonuclease subunit S</fullName>
        <ecNumber evidence="7">3.1.21.-</ecNumber>
    </submittedName>
</protein>
<dbReference type="SUPFAM" id="SSF116734">
    <property type="entry name" value="DNA methylase specificity domain"/>
    <property type="match status" value="2"/>
</dbReference>
<reference evidence="7" key="1">
    <citation type="submission" date="2022-05" db="EMBL/GenBank/DDBJ databases">
        <title>Using nanopore sequencing to obtain complete genomes from saliva samples.</title>
        <authorList>
            <person name="Baker J.L."/>
        </authorList>
    </citation>
    <scope>NUCLEOTIDE SEQUENCE</scope>
    <source>
        <strain evidence="7">JCVI-JB-Ag32</strain>
    </source>
</reference>
<dbReference type="InterPro" id="IPR051212">
    <property type="entry name" value="Type-I_RE_S_subunit"/>
</dbReference>
<evidence type="ECO:0000313" key="7">
    <source>
        <dbReference type="EMBL" id="UQF79583.1"/>
    </source>
</evidence>
<dbReference type="PANTHER" id="PTHR43140:SF1">
    <property type="entry name" value="TYPE I RESTRICTION ENZYME ECOKI SPECIFICITY SUBUNIT"/>
    <property type="match status" value="1"/>
</dbReference>
<name>A0A9E7AFD8_9ACTO</name>
<evidence type="ECO:0000259" key="6">
    <source>
        <dbReference type="Pfam" id="PF01420"/>
    </source>
</evidence>